<feature type="compositionally biased region" description="Polar residues" evidence="9">
    <location>
        <begin position="392"/>
        <end position="403"/>
    </location>
</feature>
<dbReference type="InterPro" id="IPR000467">
    <property type="entry name" value="G_patch_dom"/>
</dbReference>
<evidence type="ECO:0000256" key="4">
    <source>
        <dbReference type="ARBA" id="ARBA00018964"/>
    </source>
</evidence>
<evidence type="ECO:0000256" key="7">
    <source>
        <dbReference type="ARBA" id="ARBA00023187"/>
    </source>
</evidence>
<dbReference type="GO" id="GO:0005737">
    <property type="term" value="C:cytoplasm"/>
    <property type="evidence" value="ECO:0007669"/>
    <property type="project" value="UniProtKB-SubCell"/>
</dbReference>
<evidence type="ECO:0000256" key="8">
    <source>
        <dbReference type="ARBA" id="ARBA00023242"/>
    </source>
</evidence>
<organism evidence="13">
    <name type="scientific">Chaetomium thermophilum (strain DSM 1495 / CBS 144.50 / IMI 039719)</name>
    <name type="common">Thermochaetoides thermophila</name>
    <dbReference type="NCBI Taxonomy" id="759272"/>
    <lineage>
        <taxon>Eukaryota</taxon>
        <taxon>Fungi</taxon>
        <taxon>Dikarya</taxon>
        <taxon>Ascomycota</taxon>
        <taxon>Pezizomycotina</taxon>
        <taxon>Sordariomycetes</taxon>
        <taxon>Sordariomycetidae</taxon>
        <taxon>Sordariales</taxon>
        <taxon>Chaetomiaceae</taxon>
        <taxon>Thermochaetoides</taxon>
    </lineage>
</organism>
<proteinExistence type="inferred from homology"/>
<dbReference type="Pfam" id="PF01585">
    <property type="entry name" value="G-patch"/>
    <property type="match status" value="1"/>
</dbReference>
<dbReference type="eggNOG" id="KOG0154">
    <property type="taxonomic scope" value="Eukaryota"/>
</dbReference>
<feature type="region of interest" description="Disordered" evidence="9">
    <location>
        <begin position="198"/>
        <end position="233"/>
    </location>
</feature>
<keyword evidence="5" id="KW-0963">Cytoplasm</keyword>
<dbReference type="GO" id="GO:0006397">
    <property type="term" value="P:mRNA processing"/>
    <property type="evidence" value="ECO:0007669"/>
    <property type="project" value="UniProtKB-KW"/>
</dbReference>
<dbReference type="PROSITE" id="PS51061">
    <property type="entry name" value="R3H"/>
    <property type="match status" value="1"/>
</dbReference>
<dbReference type="GO" id="GO:0008380">
    <property type="term" value="P:RNA splicing"/>
    <property type="evidence" value="ECO:0007669"/>
    <property type="project" value="UniProtKB-KW"/>
</dbReference>
<dbReference type="GO" id="GO:0005634">
    <property type="term" value="C:nucleus"/>
    <property type="evidence" value="ECO:0007669"/>
    <property type="project" value="UniProtKB-SubCell"/>
</dbReference>
<dbReference type="PANTHER" id="PTHR14195">
    <property type="entry name" value="G PATCH DOMAIN CONTAINING PROTEIN 2"/>
    <property type="match status" value="1"/>
</dbReference>
<dbReference type="KEGG" id="cthr:CTHT_0048220"/>
<feature type="compositionally biased region" description="Polar residues" evidence="9">
    <location>
        <begin position="254"/>
        <end position="279"/>
    </location>
</feature>
<dbReference type="InterPro" id="IPR001374">
    <property type="entry name" value="R3H_dom"/>
</dbReference>
<reference evidence="12 13" key="1">
    <citation type="journal article" date="2011" name="Cell">
        <title>Insight into structure and assembly of the nuclear pore complex by utilizing the genome of a eukaryotic thermophile.</title>
        <authorList>
            <person name="Amlacher S."/>
            <person name="Sarges P."/>
            <person name="Flemming D."/>
            <person name="van Noort V."/>
            <person name="Kunze R."/>
            <person name="Devos D.P."/>
            <person name="Arumugam M."/>
            <person name="Bork P."/>
            <person name="Hurt E."/>
        </authorList>
    </citation>
    <scope>NUCLEOTIDE SEQUENCE [LARGE SCALE GENOMIC DNA]</scope>
    <source>
        <strain evidence="13">DSM 1495 / CBS 144.50 / IMI 039719</strain>
    </source>
</reference>
<feature type="domain" description="R3H" evidence="11">
    <location>
        <begin position="562"/>
        <end position="624"/>
    </location>
</feature>
<dbReference type="SMART" id="SM00393">
    <property type="entry name" value="R3H"/>
    <property type="match status" value="1"/>
</dbReference>
<feature type="compositionally biased region" description="Basic residues" evidence="9">
    <location>
        <begin position="306"/>
        <end position="318"/>
    </location>
</feature>
<feature type="domain" description="G-patch" evidence="10">
    <location>
        <begin position="699"/>
        <end position="742"/>
    </location>
</feature>
<evidence type="ECO:0000313" key="12">
    <source>
        <dbReference type="EMBL" id="EGS19363.1"/>
    </source>
</evidence>
<dbReference type="OMA" id="QTSQHDH"/>
<evidence type="ECO:0000256" key="5">
    <source>
        <dbReference type="ARBA" id="ARBA00022490"/>
    </source>
</evidence>
<keyword evidence="8" id="KW-0539">Nucleus</keyword>
<sequence>MGASLRQSWSRSALIIPALQAPVIHSYTTSFQGACITWSEWAWLEGDAKLRHKPIAFISAGFVEPLKELKELERPESGEVTESVNDNPETNGNIDASAYPNAATPETEVLNRVTVETTVETTIRFIEQPRLNQSAVISKSVTAVGNGSSAAEEVEQVEKCEVEEITTAKETIQTDKEIQSNDGLFVFDLEGDESMLEKLTQAPPPKPPPAEKEKKTSSKPASPRASCGSDSSEEVILFKGRLAAAKGTSKRLDQSSTPEFSTFQKSSQDSKPSAEQKSSNARKTRALVVAPHNRTSQNDTLAFGMSRKKQLKGRRNSRHPPPMEEDSEEDAILADYIENMAANDEDDFFSQQLQALSGYRDLGGDHDSVNFGREDEFGLFKTGDSLGEDSGSEVSGASGTSDVETTDMLNEEKSESEEDESMAEDMDDETLAQLLAKQEEHGMGSDKLLLFNSSAAAKRDKGRQQKQHTTLPSASQVADALDNLEIGEWGAPYLRHPRKRRSKQPPNFNVSDSEVEAALRAAWQRDRERKKERKMAREALRSQGLLGKNADLNDLRVKYPHGMKLDDMKAELVSFLLSSAERLEFPPLDKHARKILHELANKFNITSKSSGSGDQRRPVFYRTKRTVRYASTKVEEATNHVDKAAMRIHRKYFHRVDIRGHKPSKLPSVTGESKARSSYKALILRDGEIVGASVPELGQDNKGRAMLEKMGWTKGMALGAADNKGILEPVAQVVKRSKAGLG</sequence>
<evidence type="ECO:0000256" key="9">
    <source>
        <dbReference type="SAM" id="MobiDB-lite"/>
    </source>
</evidence>
<dbReference type="CDD" id="cd02646">
    <property type="entry name" value="R3H_G-patch"/>
    <property type="match status" value="1"/>
</dbReference>
<comment type="similarity">
    <text evidence="3">Belongs to the SQS1 family.</text>
</comment>
<dbReference type="AlphaFoldDB" id="G0SAY3"/>
<keyword evidence="6" id="KW-0507">mRNA processing</keyword>
<dbReference type="Proteomes" id="UP000008066">
    <property type="component" value="Unassembled WGS sequence"/>
</dbReference>
<protein>
    <recommendedName>
        <fullName evidence="4">Protein SQS1</fullName>
    </recommendedName>
</protein>
<evidence type="ECO:0000313" key="13">
    <source>
        <dbReference type="Proteomes" id="UP000008066"/>
    </source>
</evidence>
<dbReference type="SMART" id="SM00443">
    <property type="entry name" value="G_patch"/>
    <property type="match status" value="1"/>
</dbReference>
<dbReference type="EMBL" id="GL988044">
    <property type="protein sequence ID" value="EGS19363.1"/>
    <property type="molecule type" value="Genomic_DNA"/>
</dbReference>
<dbReference type="GeneID" id="18258860"/>
<dbReference type="InterPro" id="IPR036867">
    <property type="entry name" value="R3H_dom_sf"/>
</dbReference>
<dbReference type="OrthoDB" id="21470at2759"/>
<name>G0SAY3_CHATD</name>
<comment type="subcellular location">
    <subcellularLocation>
        <location evidence="2">Cytoplasm</location>
    </subcellularLocation>
    <subcellularLocation>
        <location evidence="1">Nucleus</location>
    </subcellularLocation>
</comment>
<evidence type="ECO:0000256" key="6">
    <source>
        <dbReference type="ARBA" id="ARBA00022664"/>
    </source>
</evidence>
<feature type="region of interest" description="Disordered" evidence="9">
    <location>
        <begin position="246"/>
        <end position="328"/>
    </location>
</feature>
<keyword evidence="13" id="KW-1185">Reference proteome</keyword>
<evidence type="ECO:0000256" key="3">
    <source>
        <dbReference type="ARBA" id="ARBA00010306"/>
    </source>
</evidence>
<dbReference type="Pfam" id="PF01424">
    <property type="entry name" value="R3H"/>
    <property type="match status" value="1"/>
</dbReference>
<feature type="compositionally biased region" description="Acidic residues" evidence="9">
    <location>
        <begin position="414"/>
        <end position="427"/>
    </location>
</feature>
<gene>
    <name evidence="12" type="ORF">CTHT_0048220</name>
</gene>
<dbReference type="Gene3D" id="3.30.1370.50">
    <property type="entry name" value="R3H-like domain"/>
    <property type="match status" value="1"/>
</dbReference>
<accession>G0SAY3</accession>
<evidence type="ECO:0000259" key="10">
    <source>
        <dbReference type="PROSITE" id="PS50174"/>
    </source>
</evidence>
<dbReference type="HOGENOM" id="CLU_007254_0_0_1"/>
<feature type="region of interest" description="Disordered" evidence="9">
    <location>
        <begin position="73"/>
        <end position="99"/>
    </location>
</feature>
<dbReference type="InterPro" id="IPR034082">
    <property type="entry name" value="R3H_G-patch"/>
</dbReference>
<dbReference type="PROSITE" id="PS50174">
    <property type="entry name" value="G_PATCH"/>
    <property type="match status" value="1"/>
</dbReference>
<evidence type="ECO:0000256" key="2">
    <source>
        <dbReference type="ARBA" id="ARBA00004496"/>
    </source>
</evidence>
<dbReference type="STRING" id="759272.G0SAY3"/>
<evidence type="ECO:0000256" key="1">
    <source>
        <dbReference type="ARBA" id="ARBA00004123"/>
    </source>
</evidence>
<evidence type="ECO:0000259" key="11">
    <source>
        <dbReference type="PROSITE" id="PS51061"/>
    </source>
</evidence>
<feature type="region of interest" description="Disordered" evidence="9">
    <location>
        <begin position="382"/>
        <end position="427"/>
    </location>
</feature>
<feature type="compositionally biased region" description="Polar residues" evidence="9">
    <location>
        <begin position="80"/>
        <end position="94"/>
    </location>
</feature>
<dbReference type="RefSeq" id="XP_006695185.1">
    <property type="nucleotide sequence ID" value="XM_006695122.1"/>
</dbReference>
<dbReference type="GO" id="GO:0003676">
    <property type="term" value="F:nucleic acid binding"/>
    <property type="evidence" value="ECO:0007669"/>
    <property type="project" value="UniProtKB-UniRule"/>
</dbReference>
<dbReference type="InterPro" id="IPR051189">
    <property type="entry name" value="Splicing_assoc_domain"/>
</dbReference>
<keyword evidence="7" id="KW-0508">mRNA splicing</keyword>
<dbReference type="SUPFAM" id="SSF82708">
    <property type="entry name" value="R3H domain"/>
    <property type="match status" value="1"/>
</dbReference>